<keyword evidence="2" id="KW-1185">Reference proteome</keyword>
<dbReference type="KEGG" id="dli:dnl_38690"/>
<accession>A0A975B9Z8</accession>
<dbReference type="EMBL" id="CP061799">
    <property type="protein sequence ID" value="QTA81532.1"/>
    <property type="molecule type" value="Genomic_DNA"/>
</dbReference>
<dbReference type="GO" id="GO:0004519">
    <property type="term" value="F:endonuclease activity"/>
    <property type="evidence" value="ECO:0007669"/>
    <property type="project" value="UniProtKB-KW"/>
</dbReference>
<gene>
    <name evidence="1" type="ORF">dnl_38690</name>
</gene>
<proteinExistence type="predicted"/>
<dbReference type="RefSeq" id="WP_207687554.1">
    <property type="nucleotide sequence ID" value="NZ_CP061799.1"/>
</dbReference>
<dbReference type="Pfam" id="PF08011">
    <property type="entry name" value="PDDEXK_9"/>
    <property type="match status" value="1"/>
</dbReference>
<evidence type="ECO:0000313" key="2">
    <source>
        <dbReference type="Proteomes" id="UP000663720"/>
    </source>
</evidence>
<keyword evidence="1" id="KW-0540">Nuclease</keyword>
<name>A0A975B9Z8_9BACT</name>
<organism evidence="1 2">
    <name type="scientific">Desulfonema limicola</name>
    <dbReference type="NCBI Taxonomy" id="45656"/>
    <lineage>
        <taxon>Bacteria</taxon>
        <taxon>Pseudomonadati</taxon>
        <taxon>Thermodesulfobacteriota</taxon>
        <taxon>Desulfobacteria</taxon>
        <taxon>Desulfobacterales</taxon>
        <taxon>Desulfococcaceae</taxon>
        <taxon>Desulfonema</taxon>
    </lineage>
</organism>
<dbReference type="InterPro" id="IPR012547">
    <property type="entry name" value="PDDEXK_9"/>
</dbReference>
<reference evidence="1" key="1">
    <citation type="journal article" date="2021" name="Microb. Physiol.">
        <title>Proteogenomic Insights into the Physiology of Marine, Sulfate-Reducing, Filamentous Desulfonema limicola and Desulfonema magnum.</title>
        <authorList>
            <person name="Schnaars V."/>
            <person name="Wohlbrand L."/>
            <person name="Scheve S."/>
            <person name="Hinrichs C."/>
            <person name="Reinhardt R."/>
            <person name="Rabus R."/>
        </authorList>
    </citation>
    <scope>NUCLEOTIDE SEQUENCE</scope>
    <source>
        <strain evidence="1">5ac10</strain>
    </source>
</reference>
<keyword evidence="1" id="KW-0255">Endonuclease</keyword>
<dbReference type="AlphaFoldDB" id="A0A975B9Z8"/>
<sequence length="87" mass="9938">MIVSASGINARSEVLTCTGRIDMIMEFADKLYIIEFKCSQSAQAGIKQILEKKYAEPYKKTGKKIILMGINFDTEKRNISEWKTEEI</sequence>
<protein>
    <submittedName>
        <fullName evidence="1">PD-(D/E)XK endonuclease-like domain-containing protein</fullName>
    </submittedName>
</protein>
<evidence type="ECO:0000313" key="1">
    <source>
        <dbReference type="EMBL" id="QTA81532.1"/>
    </source>
</evidence>
<keyword evidence="1" id="KW-0378">Hydrolase</keyword>
<dbReference type="Proteomes" id="UP000663720">
    <property type="component" value="Chromosome"/>
</dbReference>